<evidence type="ECO:0000256" key="1">
    <source>
        <dbReference type="SAM" id="MobiDB-lite"/>
    </source>
</evidence>
<dbReference type="AlphaFoldDB" id="A0A1M2VMD8"/>
<comment type="caution">
    <text evidence="2">The sequence shown here is derived from an EMBL/GenBank/DDBJ whole genome shotgun (WGS) entry which is preliminary data.</text>
</comment>
<protein>
    <submittedName>
        <fullName evidence="2">Uncharacterized protein</fullName>
    </submittedName>
</protein>
<sequence>MADFYIHRGPYRRPAEVDDSEYALVPIWVKIVLDGPRQALALMLPTCPLEELDPALFEHWIPAIQGPIVTRCDASDEQRELLLHIALAIHAFTEGFPGIDPDDYGYFMGRVVEAALSVEPDERCEERVTDLVDWLHGALPAALFDGDHIPPVTEEEFETPLVWQLATGRLSMPVFSRWRGESGTVGTAGSIDVGDQDDADSNSSGSIPPLVDYESNSD</sequence>
<evidence type="ECO:0000313" key="2">
    <source>
        <dbReference type="EMBL" id="OJT08765.1"/>
    </source>
</evidence>
<reference evidence="2 3" key="1">
    <citation type="submission" date="2016-10" db="EMBL/GenBank/DDBJ databases">
        <title>Genome sequence of the basidiomycete white-rot fungus Trametes pubescens.</title>
        <authorList>
            <person name="Makela M.R."/>
            <person name="Granchi Z."/>
            <person name="Peng M."/>
            <person name="De Vries R.P."/>
            <person name="Grigoriev I."/>
            <person name="Riley R."/>
            <person name="Hilden K."/>
        </authorList>
    </citation>
    <scope>NUCLEOTIDE SEQUENCE [LARGE SCALE GENOMIC DNA]</scope>
    <source>
        <strain evidence="2 3">FBCC735</strain>
    </source>
</reference>
<keyword evidence="3" id="KW-1185">Reference proteome</keyword>
<dbReference type="EMBL" id="MNAD01001017">
    <property type="protein sequence ID" value="OJT08765.1"/>
    <property type="molecule type" value="Genomic_DNA"/>
</dbReference>
<dbReference type="Proteomes" id="UP000184267">
    <property type="component" value="Unassembled WGS sequence"/>
</dbReference>
<name>A0A1M2VMD8_TRAPU</name>
<feature type="region of interest" description="Disordered" evidence="1">
    <location>
        <begin position="185"/>
        <end position="218"/>
    </location>
</feature>
<organism evidence="2 3">
    <name type="scientific">Trametes pubescens</name>
    <name type="common">White-rot fungus</name>
    <dbReference type="NCBI Taxonomy" id="154538"/>
    <lineage>
        <taxon>Eukaryota</taxon>
        <taxon>Fungi</taxon>
        <taxon>Dikarya</taxon>
        <taxon>Basidiomycota</taxon>
        <taxon>Agaricomycotina</taxon>
        <taxon>Agaricomycetes</taxon>
        <taxon>Polyporales</taxon>
        <taxon>Polyporaceae</taxon>
        <taxon>Trametes</taxon>
    </lineage>
</organism>
<evidence type="ECO:0000313" key="3">
    <source>
        <dbReference type="Proteomes" id="UP000184267"/>
    </source>
</evidence>
<dbReference type="STRING" id="154538.A0A1M2VMD8"/>
<accession>A0A1M2VMD8</accession>
<gene>
    <name evidence="2" type="ORF">TRAPUB_338</name>
</gene>
<proteinExistence type="predicted"/>
<dbReference type="OrthoDB" id="2756251at2759"/>